<dbReference type="Gene3D" id="1.10.8.50">
    <property type="match status" value="1"/>
</dbReference>
<dbReference type="PROSITE" id="PS51068">
    <property type="entry name" value="FPG_CAT"/>
    <property type="match status" value="1"/>
</dbReference>
<dbReference type="InterPro" id="IPR035937">
    <property type="entry name" value="FPG_N"/>
</dbReference>
<dbReference type="GO" id="GO:0008270">
    <property type="term" value="F:zinc ion binding"/>
    <property type="evidence" value="ECO:0007669"/>
    <property type="project" value="InterPro"/>
</dbReference>
<dbReference type="InterPro" id="IPR010979">
    <property type="entry name" value="Ribosomal_uS13-like_H2TH"/>
</dbReference>
<dbReference type="SUPFAM" id="SSF81624">
    <property type="entry name" value="N-terminal domain of MutM-like DNA repair proteins"/>
    <property type="match status" value="1"/>
</dbReference>
<dbReference type="EMBL" id="OV696687">
    <property type="protein sequence ID" value="CAH1252692.1"/>
    <property type="molecule type" value="Genomic_DNA"/>
</dbReference>
<feature type="compositionally biased region" description="Polar residues" evidence="1">
    <location>
        <begin position="359"/>
        <end position="378"/>
    </location>
</feature>
<gene>
    <name evidence="3" type="primary">NEIL1</name>
    <name evidence="3" type="ORF">BLAG_LOCUS12702</name>
</gene>
<dbReference type="OrthoDB" id="6260718at2759"/>
<evidence type="ECO:0000259" key="2">
    <source>
        <dbReference type="PROSITE" id="PS51068"/>
    </source>
</evidence>
<proteinExistence type="predicted"/>
<reference evidence="3" key="1">
    <citation type="submission" date="2022-01" db="EMBL/GenBank/DDBJ databases">
        <authorList>
            <person name="Braso-Vives M."/>
        </authorList>
    </citation>
    <scope>NUCLEOTIDE SEQUENCE</scope>
</reference>
<dbReference type="SUPFAM" id="SSF57716">
    <property type="entry name" value="Glucocorticoid receptor-like (DNA-binding domain)"/>
    <property type="match status" value="1"/>
</dbReference>
<accession>A0A8J9ZFG0</accession>
<feature type="compositionally biased region" description="Basic residues" evidence="1">
    <location>
        <begin position="341"/>
        <end position="357"/>
    </location>
</feature>
<dbReference type="GO" id="GO:0005634">
    <property type="term" value="C:nucleus"/>
    <property type="evidence" value="ECO:0007669"/>
    <property type="project" value="TreeGrafter"/>
</dbReference>
<feature type="domain" description="Formamidopyrimidine-DNA glycosylase catalytic" evidence="2">
    <location>
        <begin position="2"/>
        <end position="125"/>
    </location>
</feature>
<dbReference type="Proteomes" id="UP000838412">
    <property type="component" value="Chromosome 2"/>
</dbReference>
<evidence type="ECO:0000256" key="1">
    <source>
        <dbReference type="SAM" id="MobiDB-lite"/>
    </source>
</evidence>
<dbReference type="PANTHER" id="PTHR22993">
    <property type="entry name" value="FORMAMIDOPYRIMIDINE-DNA GLYCOSYLASE"/>
    <property type="match status" value="1"/>
</dbReference>
<feature type="compositionally biased region" description="Basic residues" evidence="1">
    <location>
        <begin position="408"/>
        <end position="419"/>
    </location>
</feature>
<dbReference type="InterPro" id="IPR015371">
    <property type="entry name" value="Endonuclease-VIII_DNA-bd"/>
</dbReference>
<name>A0A8J9ZFG0_BRALA</name>
<dbReference type="GO" id="GO:0019104">
    <property type="term" value="F:DNA N-glycosylase activity"/>
    <property type="evidence" value="ECO:0007669"/>
    <property type="project" value="InterPro"/>
</dbReference>
<dbReference type="AlphaFoldDB" id="A0A8J9ZFG0"/>
<feature type="compositionally biased region" description="Basic and acidic residues" evidence="1">
    <location>
        <begin position="321"/>
        <end position="339"/>
    </location>
</feature>
<sequence length="419" mass="46573">MPEGPELHLASRFVNAMCAGRVFTGSPVKSEVNWKNPEVSFEAKAYTISAVSRGKEVQMSLNPVEEGKKKKGKVLESLKIVFRFGMSGMFRFTPASELPKHAHLMFHTTDKPPMVLSFVDVRRFGKWEVGGGWQKDRGPCIILEYQDFRANVLSRLSDAAFNRPICEVLLNQKYFNGVGNYLRAEVLYRLGIPPFVSARSVLEPLAKAEELVAQNGVKGVKVKTEQPDLLELCNKLALEVVSLGATTYNHSPDSESSHDAFLRWLQCYYNSDMRTLVDHNGRTIWFKGEAGPLAPKGGKTRGTNKKMEAAVKKRKSTNKVDQAETVKKVKLEVKTETSKGSKSKKTPKRNTRPKHPSTKVGTGTPKSTTVGRTRSKSAQAPAKNTPARPRRTTKATAKTPHQPLPKRASTRRAGQKSRK</sequence>
<dbReference type="GO" id="GO:0003676">
    <property type="term" value="F:nucleic acid binding"/>
    <property type="evidence" value="ECO:0007669"/>
    <property type="project" value="InterPro"/>
</dbReference>
<organism evidence="3 4">
    <name type="scientific">Branchiostoma lanceolatum</name>
    <name type="common">Common lancelet</name>
    <name type="synonym">Amphioxus lanceolatum</name>
    <dbReference type="NCBI Taxonomy" id="7740"/>
    <lineage>
        <taxon>Eukaryota</taxon>
        <taxon>Metazoa</taxon>
        <taxon>Chordata</taxon>
        <taxon>Cephalochordata</taxon>
        <taxon>Leptocardii</taxon>
        <taxon>Amphioxiformes</taxon>
        <taxon>Branchiostomatidae</taxon>
        <taxon>Branchiostoma</taxon>
    </lineage>
</organism>
<dbReference type="Pfam" id="PF01149">
    <property type="entry name" value="Fapy_DNA_glyco"/>
    <property type="match status" value="1"/>
</dbReference>
<keyword evidence="4" id="KW-1185">Reference proteome</keyword>
<dbReference type="GO" id="GO:0003906">
    <property type="term" value="F:DNA-(apurinic or apyrimidinic site) endonuclease activity"/>
    <property type="evidence" value="ECO:0007669"/>
    <property type="project" value="InterPro"/>
</dbReference>
<dbReference type="InterPro" id="IPR012319">
    <property type="entry name" value="FPG_cat"/>
</dbReference>
<feature type="region of interest" description="Disordered" evidence="1">
    <location>
        <begin position="288"/>
        <end position="419"/>
    </location>
</feature>
<dbReference type="Pfam" id="PF09292">
    <property type="entry name" value="Neil1-DNA_bind"/>
    <property type="match status" value="1"/>
</dbReference>
<dbReference type="SMART" id="SM00898">
    <property type="entry name" value="Fapy_DNA_glyco"/>
    <property type="match status" value="1"/>
</dbReference>
<dbReference type="SUPFAM" id="SSF46946">
    <property type="entry name" value="S13-like H2TH domain"/>
    <property type="match status" value="1"/>
</dbReference>
<dbReference type="Gene3D" id="3.20.190.10">
    <property type="entry name" value="MutM-like, N-terminal"/>
    <property type="match status" value="1"/>
</dbReference>
<dbReference type="GO" id="GO:0006284">
    <property type="term" value="P:base-excision repair"/>
    <property type="evidence" value="ECO:0007669"/>
    <property type="project" value="InterPro"/>
</dbReference>
<dbReference type="PANTHER" id="PTHR22993:SF27">
    <property type="entry name" value="ENDONUCLEASE 8-LIKE 1"/>
    <property type="match status" value="1"/>
</dbReference>
<protein>
    <submittedName>
        <fullName evidence="3">NEIL1 protein</fullName>
    </submittedName>
</protein>
<evidence type="ECO:0000313" key="4">
    <source>
        <dbReference type="Proteomes" id="UP000838412"/>
    </source>
</evidence>
<evidence type="ECO:0000313" key="3">
    <source>
        <dbReference type="EMBL" id="CAH1252692.1"/>
    </source>
</evidence>